<comment type="cofactor">
    <cofactor evidence="1">
        <name>FAD</name>
        <dbReference type="ChEBI" id="CHEBI:57692"/>
    </cofactor>
</comment>
<dbReference type="Gene3D" id="3.40.462.20">
    <property type="match status" value="1"/>
</dbReference>
<protein>
    <submittedName>
        <fullName evidence="7">FAD-binding oxidoreductase</fullName>
    </submittedName>
</protein>
<dbReference type="EMBL" id="JADLRE010000022">
    <property type="protein sequence ID" value="MBF6228467.1"/>
    <property type="molecule type" value="Genomic_DNA"/>
</dbReference>
<keyword evidence="3" id="KW-0285">Flavoprotein</keyword>
<dbReference type="InterPro" id="IPR006093">
    <property type="entry name" value="Oxy_OxRdtase_FAD_BS"/>
</dbReference>
<dbReference type="InterPro" id="IPR016169">
    <property type="entry name" value="FAD-bd_PCMH_sub2"/>
</dbReference>
<accession>A0ABS0CG42</accession>
<dbReference type="PROSITE" id="PS51387">
    <property type="entry name" value="FAD_PCMH"/>
    <property type="match status" value="1"/>
</dbReference>
<dbReference type="SUPFAM" id="SSF56176">
    <property type="entry name" value="FAD-binding/transporter-associated domain-like"/>
    <property type="match status" value="1"/>
</dbReference>
<keyword evidence="4" id="KW-0274">FAD</keyword>
<gene>
    <name evidence="7" type="ORF">IU470_25595</name>
</gene>
<evidence type="ECO:0000259" key="6">
    <source>
        <dbReference type="PROSITE" id="PS51387"/>
    </source>
</evidence>
<sequence length="463" mass="50068">MTTTRPTSDYLADLRTACRGAVLAPGDPGYDRARQRWNTAVDQRPVAVVQCARVPDVRAAVTTAQRHRLAVSVRGGGHEVARHGAADGSLLLDLSGLRTITVDPIARRATVGAGVTWAEFDRACHRHGLAVTGADVSTVGVIGSTLCGGSGWLQRMAGFTCDSVRSAQVVPADGRLVHATPDHHPDLLWALRGGGGNFGIVVALEFELHPIGSLHAGTLLFRLEQGRRVFREFRELCAESPDELALRATLLHWPPTAPEGPPMAAVTVAYFGPRDRARTELARLKRLGEPQLDLVRPLEYPELQRNTEQAFHEGHGTATGTEWLRAFDDDAIDALIDLAGRMPTPYSLVSVHQLGGALRRVPVDATAFGYHDAAYHAVMFSGGPAGTDLDPSRRWIAEVVAALQGCSAGGPYIGILDDTASAERVRRAYHPDSYPRLQRLKATYDPDNLFRCNHNIPPLDGAR</sequence>
<comment type="caution">
    <text evidence="7">The sequence shown here is derived from an EMBL/GenBank/DDBJ whole genome shotgun (WGS) entry which is preliminary data.</text>
</comment>
<dbReference type="Gene3D" id="3.30.465.10">
    <property type="match status" value="1"/>
</dbReference>
<dbReference type="InterPro" id="IPR036318">
    <property type="entry name" value="FAD-bd_PCMH-like_sf"/>
</dbReference>
<dbReference type="InterPro" id="IPR016166">
    <property type="entry name" value="FAD-bd_PCMH"/>
</dbReference>
<evidence type="ECO:0000256" key="1">
    <source>
        <dbReference type="ARBA" id="ARBA00001974"/>
    </source>
</evidence>
<dbReference type="InterPro" id="IPR006094">
    <property type="entry name" value="Oxid_FAD_bind_N"/>
</dbReference>
<evidence type="ECO:0000256" key="3">
    <source>
        <dbReference type="ARBA" id="ARBA00022630"/>
    </source>
</evidence>
<reference evidence="7 8" key="1">
    <citation type="submission" date="2020-10" db="EMBL/GenBank/DDBJ databases">
        <title>Identification of Nocardia species via Next-generation sequencing and recognition of intraspecies genetic diversity.</title>
        <authorList>
            <person name="Li P."/>
            <person name="Li P."/>
            <person name="Lu B."/>
        </authorList>
    </citation>
    <scope>NUCLEOTIDE SEQUENCE [LARGE SCALE GENOMIC DNA]</scope>
    <source>
        <strain evidence="7 8">N-11</strain>
    </source>
</reference>
<dbReference type="Proteomes" id="UP000807309">
    <property type="component" value="Unassembled WGS sequence"/>
</dbReference>
<evidence type="ECO:0000256" key="5">
    <source>
        <dbReference type="ARBA" id="ARBA00023002"/>
    </source>
</evidence>
<dbReference type="Pfam" id="PF08031">
    <property type="entry name" value="BBE"/>
    <property type="match status" value="1"/>
</dbReference>
<dbReference type="Pfam" id="PF01565">
    <property type="entry name" value="FAD_binding_4"/>
    <property type="match status" value="1"/>
</dbReference>
<feature type="domain" description="FAD-binding PCMH-type" evidence="6">
    <location>
        <begin position="41"/>
        <end position="211"/>
    </location>
</feature>
<organism evidence="7 8">
    <name type="scientific">Nocardia abscessus</name>
    <dbReference type="NCBI Taxonomy" id="120957"/>
    <lineage>
        <taxon>Bacteria</taxon>
        <taxon>Bacillati</taxon>
        <taxon>Actinomycetota</taxon>
        <taxon>Actinomycetes</taxon>
        <taxon>Mycobacteriales</taxon>
        <taxon>Nocardiaceae</taxon>
        <taxon>Nocardia</taxon>
    </lineage>
</organism>
<dbReference type="PANTHER" id="PTHR42973">
    <property type="entry name" value="BINDING OXIDOREDUCTASE, PUTATIVE (AFU_ORTHOLOGUE AFUA_1G17690)-RELATED"/>
    <property type="match status" value="1"/>
</dbReference>
<evidence type="ECO:0000256" key="2">
    <source>
        <dbReference type="ARBA" id="ARBA00005466"/>
    </source>
</evidence>
<dbReference type="RefSeq" id="WP_195035369.1">
    <property type="nucleotide sequence ID" value="NZ_JADLRE010000022.1"/>
</dbReference>
<dbReference type="InterPro" id="IPR050416">
    <property type="entry name" value="FAD-linked_Oxidoreductase"/>
</dbReference>
<proteinExistence type="inferred from homology"/>
<evidence type="ECO:0000313" key="7">
    <source>
        <dbReference type="EMBL" id="MBF6228467.1"/>
    </source>
</evidence>
<comment type="similarity">
    <text evidence="2">Belongs to the oxygen-dependent FAD-linked oxidoreductase family.</text>
</comment>
<keyword evidence="8" id="KW-1185">Reference proteome</keyword>
<keyword evidence="5" id="KW-0560">Oxidoreductase</keyword>
<evidence type="ECO:0000313" key="8">
    <source>
        <dbReference type="Proteomes" id="UP000807309"/>
    </source>
</evidence>
<name>A0ABS0CG42_9NOCA</name>
<evidence type="ECO:0000256" key="4">
    <source>
        <dbReference type="ARBA" id="ARBA00022827"/>
    </source>
</evidence>
<dbReference type="PROSITE" id="PS00862">
    <property type="entry name" value="OX2_COVAL_FAD"/>
    <property type="match status" value="1"/>
</dbReference>
<dbReference type="Gene3D" id="3.30.43.10">
    <property type="entry name" value="Uridine Diphospho-n-acetylenolpyruvylglucosamine Reductase, domain 2"/>
    <property type="match status" value="1"/>
</dbReference>
<dbReference type="InterPro" id="IPR016167">
    <property type="entry name" value="FAD-bd_PCMH_sub1"/>
</dbReference>
<dbReference type="InterPro" id="IPR012951">
    <property type="entry name" value="BBE"/>
</dbReference>
<dbReference type="PANTHER" id="PTHR42973:SF39">
    <property type="entry name" value="FAD-BINDING PCMH-TYPE DOMAIN-CONTAINING PROTEIN"/>
    <property type="match status" value="1"/>
</dbReference>